<dbReference type="PANTHER" id="PTHR11733">
    <property type="entry name" value="ZINC METALLOPROTEASE FAMILY M13 NEPRILYSIN-RELATED"/>
    <property type="match status" value="1"/>
</dbReference>
<reference evidence="9" key="2">
    <citation type="submission" date="2025-08" db="UniProtKB">
        <authorList>
            <consortium name="Ensembl"/>
        </authorList>
    </citation>
    <scope>IDENTIFICATION</scope>
</reference>
<keyword evidence="6" id="KW-0482">Metalloprotease</keyword>
<sequence>MCSVLYTTTASLSQLRGGGGGGGLFRSSLNNVCTTADCVTAAARLLQNMDKSVKPCDNFYQYACGGWLERHVIPETSSRHSVFDILRDKLEIVLKGVLETSSAQDRDAIKKAKILYSSCMNDTLIEQRDSQPLLTLIESIGDWPVASEDWDTTTGRTWSLEDTLATLTARFHKKVMLDMYVWTDDRDSLRHIIYVRRQFVQAFLLLSTNMKAYVIVPQVREAYLHFMVSIAKITREDRNLTQDDDRVWEEMMQVLELETDIANVSASHNRKWNCGTRGFNWTRFIQGVLSSVSIDVQVEEEVVVYSSPYLEKMNDVLARHSVRTMQNYLTWQLIIDRVNSLSRRFKDARARYRKTLYGTTVEDAWWRECVRYVQSSMENAVGALYVRETFAGESKRMVSDLITKIQQAYVETLEELSWMDTPSKEKAREKAMAIKEHIGYPDHILQHSNQKLDQEYAHLNFSEEHYFENILENLKSEAHKSLKKLREPVDPDLWIIGAAVVNAFYSPNRNQIVFPAGILQPPFFSKHQHQALNFGGIGMVIGHEITHGFDDNGRNFDKDGNMLNWWSNYSAEHFKEQSQCMVQQYGNFNWKLAGGQNVSGISTLGENIADNGGVRQAYKAYLKWVEMEGEEPRLPGLDMDHKQLFFLNFAQVWCGAYRPEYASQSIKTDSHSPLEYRVLGSLQNFEAFSEAFQCQKGSPMNPELKCRVW</sequence>
<name>A0AAQ5XXK8_AMPOC</name>
<dbReference type="InterPro" id="IPR024079">
    <property type="entry name" value="MetalloPept_cat_dom_sf"/>
</dbReference>
<feature type="domain" description="Peptidase M13 N-terminal" evidence="8">
    <location>
        <begin position="55"/>
        <end position="441"/>
    </location>
</feature>
<dbReference type="SUPFAM" id="SSF55486">
    <property type="entry name" value="Metalloproteases ('zincins'), catalytic domain"/>
    <property type="match status" value="1"/>
</dbReference>
<dbReference type="GO" id="GO:0046872">
    <property type="term" value="F:metal ion binding"/>
    <property type="evidence" value="ECO:0007669"/>
    <property type="project" value="UniProtKB-KW"/>
</dbReference>
<dbReference type="PROSITE" id="PS51885">
    <property type="entry name" value="NEPRILYSIN"/>
    <property type="match status" value="1"/>
</dbReference>
<dbReference type="Pfam" id="PF01431">
    <property type="entry name" value="Peptidase_M13"/>
    <property type="match status" value="1"/>
</dbReference>
<dbReference type="InterPro" id="IPR000718">
    <property type="entry name" value="Peptidase_M13"/>
</dbReference>
<evidence type="ECO:0000313" key="10">
    <source>
        <dbReference type="Proteomes" id="UP001501940"/>
    </source>
</evidence>
<reference evidence="9" key="3">
    <citation type="submission" date="2025-09" db="UniProtKB">
        <authorList>
            <consortium name="Ensembl"/>
        </authorList>
    </citation>
    <scope>IDENTIFICATION</scope>
</reference>
<dbReference type="GO" id="GO:0005886">
    <property type="term" value="C:plasma membrane"/>
    <property type="evidence" value="ECO:0007669"/>
    <property type="project" value="TreeGrafter"/>
</dbReference>
<comment type="cofactor">
    <cofactor evidence="1">
        <name>Zn(2+)</name>
        <dbReference type="ChEBI" id="CHEBI:29105"/>
    </cofactor>
</comment>
<reference evidence="9 10" key="1">
    <citation type="submission" date="2022-01" db="EMBL/GenBank/DDBJ databases">
        <title>A chromosome-scale genome assembly of the false clownfish, Amphiprion ocellaris.</title>
        <authorList>
            <person name="Ryu T."/>
        </authorList>
    </citation>
    <scope>NUCLEOTIDE SEQUENCE [LARGE SCALE GENOMIC DNA]</scope>
</reference>
<gene>
    <name evidence="9" type="primary">MMEL1</name>
</gene>
<evidence type="ECO:0000256" key="5">
    <source>
        <dbReference type="ARBA" id="ARBA00022833"/>
    </source>
</evidence>
<evidence type="ECO:0000256" key="6">
    <source>
        <dbReference type="ARBA" id="ARBA00023049"/>
    </source>
</evidence>
<dbReference type="GO" id="GO:0016485">
    <property type="term" value="P:protein processing"/>
    <property type="evidence" value="ECO:0007669"/>
    <property type="project" value="TreeGrafter"/>
</dbReference>
<keyword evidence="10" id="KW-1185">Reference proteome</keyword>
<evidence type="ECO:0000259" key="7">
    <source>
        <dbReference type="Pfam" id="PF01431"/>
    </source>
</evidence>
<dbReference type="InterPro" id="IPR042089">
    <property type="entry name" value="Peptidase_M13_dom_2"/>
</dbReference>
<dbReference type="Proteomes" id="UP001501940">
    <property type="component" value="Chromosome 5"/>
</dbReference>
<organism evidence="9 10">
    <name type="scientific">Amphiprion ocellaris</name>
    <name type="common">Clown anemonefish</name>
    <dbReference type="NCBI Taxonomy" id="80972"/>
    <lineage>
        <taxon>Eukaryota</taxon>
        <taxon>Metazoa</taxon>
        <taxon>Chordata</taxon>
        <taxon>Craniata</taxon>
        <taxon>Vertebrata</taxon>
        <taxon>Euteleostomi</taxon>
        <taxon>Actinopterygii</taxon>
        <taxon>Neopterygii</taxon>
        <taxon>Teleostei</taxon>
        <taxon>Neoteleostei</taxon>
        <taxon>Acanthomorphata</taxon>
        <taxon>Ovalentaria</taxon>
        <taxon>Pomacentridae</taxon>
        <taxon>Amphiprion</taxon>
    </lineage>
</organism>
<evidence type="ECO:0008006" key="11">
    <source>
        <dbReference type="Google" id="ProtNLM"/>
    </source>
</evidence>
<evidence type="ECO:0000259" key="8">
    <source>
        <dbReference type="Pfam" id="PF05649"/>
    </source>
</evidence>
<dbReference type="Pfam" id="PF05649">
    <property type="entry name" value="Peptidase_M13_N"/>
    <property type="match status" value="1"/>
</dbReference>
<dbReference type="PANTHER" id="PTHR11733:SF141">
    <property type="entry name" value="MEMBRANE METALLO-ENDOPEPTIDASE-LIKE 1"/>
    <property type="match status" value="1"/>
</dbReference>
<dbReference type="PRINTS" id="PR00786">
    <property type="entry name" value="NEPRILYSIN"/>
</dbReference>
<protein>
    <recommendedName>
        <fullName evidence="11">Membrane metallo-endopeptidase-like 1</fullName>
    </recommendedName>
</protein>
<evidence type="ECO:0000256" key="4">
    <source>
        <dbReference type="ARBA" id="ARBA00022801"/>
    </source>
</evidence>
<accession>A0AAQ5XXK8</accession>
<evidence type="ECO:0000313" key="9">
    <source>
        <dbReference type="Ensembl" id="ENSAOCP00000046123.1"/>
    </source>
</evidence>
<keyword evidence="5" id="KW-0862">Zinc</keyword>
<evidence type="ECO:0000256" key="2">
    <source>
        <dbReference type="ARBA" id="ARBA00022670"/>
    </source>
</evidence>
<proteinExistence type="predicted"/>
<feature type="domain" description="Peptidase M13 C-terminal" evidence="7">
    <location>
        <begin position="502"/>
        <end position="708"/>
    </location>
</feature>
<dbReference type="Gene3D" id="3.40.390.10">
    <property type="entry name" value="Collagenase (Catalytic Domain)"/>
    <property type="match status" value="1"/>
</dbReference>
<evidence type="ECO:0000256" key="1">
    <source>
        <dbReference type="ARBA" id="ARBA00001947"/>
    </source>
</evidence>
<keyword evidence="4" id="KW-0378">Hydrolase</keyword>
<dbReference type="InterPro" id="IPR008753">
    <property type="entry name" value="Peptidase_M13_N"/>
</dbReference>
<dbReference type="GO" id="GO:0004222">
    <property type="term" value="F:metalloendopeptidase activity"/>
    <property type="evidence" value="ECO:0007669"/>
    <property type="project" value="InterPro"/>
</dbReference>
<keyword evidence="2" id="KW-0645">Protease</keyword>
<keyword evidence="3" id="KW-0479">Metal-binding</keyword>
<dbReference type="CDD" id="cd08662">
    <property type="entry name" value="M13"/>
    <property type="match status" value="1"/>
</dbReference>
<dbReference type="InterPro" id="IPR018497">
    <property type="entry name" value="Peptidase_M13_C"/>
</dbReference>
<dbReference type="GeneTree" id="ENSGT00940000157799"/>
<dbReference type="AlphaFoldDB" id="A0AAQ5XXK8"/>
<evidence type="ECO:0000256" key="3">
    <source>
        <dbReference type="ARBA" id="ARBA00022723"/>
    </source>
</evidence>
<dbReference type="Gene3D" id="1.10.1380.10">
    <property type="entry name" value="Neutral endopeptidase , domain2"/>
    <property type="match status" value="1"/>
</dbReference>
<dbReference type="Ensembl" id="ENSAOCT00000083874.1">
    <property type="protein sequence ID" value="ENSAOCP00000046123.1"/>
    <property type="gene ID" value="ENSAOCG00000016420.2"/>
</dbReference>